<keyword evidence="2" id="KW-1185">Reference proteome</keyword>
<accession>A0A482VKB8</accession>
<evidence type="ECO:0000313" key="1">
    <source>
        <dbReference type="EMBL" id="RZC33225.1"/>
    </source>
</evidence>
<organism evidence="1 2">
    <name type="scientific">Asbolus verrucosus</name>
    <name type="common">Desert ironclad beetle</name>
    <dbReference type="NCBI Taxonomy" id="1661398"/>
    <lineage>
        <taxon>Eukaryota</taxon>
        <taxon>Metazoa</taxon>
        <taxon>Ecdysozoa</taxon>
        <taxon>Arthropoda</taxon>
        <taxon>Hexapoda</taxon>
        <taxon>Insecta</taxon>
        <taxon>Pterygota</taxon>
        <taxon>Neoptera</taxon>
        <taxon>Endopterygota</taxon>
        <taxon>Coleoptera</taxon>
        <taxon>Polyphaga</taxon>
        <taxon>Cucujiformia</taxon>
        <taxon>Tenebrionidae</taxon>
        <taxon>Pimeliinae</taxon>
        <taxon>Asbolus</taxon>
    </lineage>
</organism>
<proteinExistence type="predicted"/>
<reference evidence="1 2" key="1">
    <citation type="submission" date="2017-03" db="EMBL/GenBank/DDBJ databases">
        <title>Genome of the blue death feigning beetle - Asbolus verrucosus.</title>
        <authorList>
            <person name="Rider S.D."/>
        </authorList>
    </citation>
    <scope>NUCLEOTIDE SEQUENCE [LARGE SCALE GENOMIC DNA]</scope>
    <source>
        <strain evidence="1">Butters</strain>
        <tissue evidence="1">Head and leg muscle</tissue>
    </source>
</reference>
<dbReference type="AlphaFoldDB" id="A0A482VKB8"/>
<comment type="caution">
    <text evidence="1">The sequence shown here is derived from an EMBL/GenBank/DDBJ whole genome shotgun (WGS) entry which is preliminary data.</text>
</comment>
<sequence length="25" mass="2815">MKLGPLKNVRKQVAQELSSKGKIDF</sequence>
<dbReference type="Proteomes" id="UP000292052">
    <property type="component" value="Unassembled WGS sequence"/>
</dbReference>
<name>A0A482VKB8_ASBVE</name>
<protein>
    <submittedName>
        <fullName evidence="1">Uncharacterized protein</fullName>
    </submittedName>
</protein>
<dbReference type="EMBL" id="QDEB01090671">
    <property type="protein sequence ID" value="RZC33225.1"/>
    <property type="molecule type" value="Genomic_DNA"/>
</dbReference>
<evidence type="ECO:0000313" key="2">
    <source>
        <dbReference type="Proteomes" id="UP000292052"/>
    </source>
</evidence>
<gene>
    <name evidence="1" type="ORF">BDFB_013802</name>
</gene>